<dbReference type="Proteomes" id="UP000002007">
    <property type="component" value="Chromosome"/>
</dbReference>
<organism evidence="1 2">
    <name type="scientific">Renibacterium salmoninarum (strain ATCC 33209 / DSM 20767 / JCM 11484 / NBRC 15589 / NCIMB 2235)</name>
    <dbReference type="NCBI Taxonomy" id="288705"/>
    <lineage>
        <taxon>Bacteria</taxon>
        <taxon>Bacillati</taxon>
        <taxon>Actinomycetota</taxon>
        <taxon>Actinomycetes</taxon>
        <taxon>Micrococcales</taxon>
        <taxon>Micrococcaceae</taxon>
        <taxon>Renibacterium</taxon>
    </lineage>
</organism>
<evidence type="ECO:0000313" key="1">
    <source>
        <dbReference type="EMBL" id="ABY24528.1"/>
    </source>
</evidence>
<accession>A9WTK7</accession>
<dbReference type="eggNOG" id="COG1672">
    <property type="taxonomic scope" value="Bacteria"/>
</dbReference>
<reference evidence="2" key="1">
    <citation type="journal article" date="2008" name="J. Bacteriol.">
        <title>Genome sequence of the fish pathogen Renibacterium salmoninarum suggests reductive evolution away from an environmental Arthrobacter ancestor.</title>
        <authorList>
            <person name="Wiens G.D."/>
            <person name="Rockey D.D."/>
            <person name="Wu Z."/>
            <person name="Chang J."/>
            <person name="Levy R."/>
            <person name="Crane S."/>
            <person name="Chen D.S."/>
            <person name="Capri G.R."/>
            <person name="Burnett J.R."/>
            <person name="Sudheesh P.S."/>
            <person name="Schipma M.J."/>
            <person name="Burd H."/>
            <person name="Bhattacharyya A."/>
            <person name="Rhodes L.D."/>
            <person name="Kaul R."/>
            <person name="Strom M.S."/>
        </authorList>
    </citation>
    <scope>NUCLEOTIDE SEQUENCE [LARGE SCALE GENOMIC DNA]</scope>
    <source>
        <strain evidence="2">ATCC 33209 / DSM 20767 / JCM 11484 / NBRC 15589 / NCIMB 2235</strain>
    </source>
</reference>
<dbReference type="EMBL" id="CP000910">
    <property type="protein sequence ID" value="ABY24528.1"/>
    <property type="molecule type" value="Genomic_DNA"/>
</dbReference>
<sequence length="119" mass="12742">MMQNPFRPSAGATPPEIIGRAGVLDEFDYGMSLGSGAPGLLTIFTGARGIGKTVMLGAAQDMARERGWLVISETATAGFMGRIGEAVHQAIEELGSRSQGRRVTAIASRSWHGLDYYRR</sequence>
<dbReference type="STRING" id="288705.RSal33209_2803"/>
<protein>
    <submittedName>
        <fullName evidence="1">Hypothetical ATPase</fullName>
    </submittedName>
</protein>
<evidence type="ECO:0000313" key="2">
    <source>
        <dbReference type="Proteomes" id="UP000002007"/>
    </source>
</evidence>
<proteinExistence type="predicted"/>
<gene>
    <name evidence="1" type="ordered locus">RSal33209_2803</name>
</gene>
<keyword evidence="2" id="KW-1185">Reference proteome</keyword>
<dbReference type="AlphaFoldDB" id="A9WTK7"/>
<dbReference type="HOGENOM" id="CLU_2059486_0_0_11"/>
<dbReference type="KEGG" id="rsa:RSal33209_2803"/>
<name>A9WTK7_RENSM</name>